<sequence>MTLFNYKNILVCVDGEQFSYDTFNQACTFALEQDAKLYITTIVDPKPYASMVRFDSKIMQRVEQRASESLQAYKQSAEEKGIADAETILEVGTPKVRITRHIVPDYNIDLIMAGETRGRKPERVMTGSISKGIAKRATCDVILVKSSGEMVAKV</sequence>
<dbReference type="AlphaFoldDB" id="A0A345C2S2"/>
<evidence type="ECO:0000313" key="3">
    <source>
        <dbReference type="EMBL" id="AXF57503.1"/>
    </source>
</evidence>
<organism evidence="3 4">
    <name type="scientific">Salicibibacter kimchii</name>
    <dbReference type="NCBI Taxonomy" id="2099786"/>
    <lineage>
        <taxon>Bacteria</taxon>
        <taxon>Bacillati</taxon>
        <taxon>Bacillota</taxon>
        <taxon>Bacilli</taxon>
        <taxon>Bacillales</taxon>
        <taxon>Bacillaceae</taxon>
        <taxon>Salicibibacter</taxon>
    </lineage>
</organism>
<gene>
    <name evidence="3" type="ORF">DT065_16935</name>
</gene>
<feature type="domain" description="UspA" evidence="2">
    <location>
        <begin position="6"/>
        <end position="145"/>
    </location>
</feature>
<proteinExistence type="inferred from homology"/>
<accession>A0A345C2S2</accession>
<dbReference type="Proteomes" id="UP000252100">
    <property type="component" value="Chromosome"/>
</dbReference>
<dbReference type="InterPro" id="IPR014729">
    <property type="entry name" value="Rossmann-like_a/b/a_fold"/>
</dbReference>
<name>A0A345C2S2_9BACI</name>
<dbReference type="InterPro" id="IPR006015">
    <property type="entry name" value="Universal_stress_UspA"/>
</dbReference>
<dbReference type="Gene3D" id="3.40.50.620">
    <property type="entry name" value="HUPs"/>
    <property type="match status" value="1"/>
</dbReference>
<dbReference type="InterPro" id="IPR006016">
    <property type="entry name" value="UspA"/>
</dbReference>
<evidence type="ECO:0000256" key="1">
    <source>
        <dbReference type="ARBA" id="ARBA00008791"/>
    </source>
</evidence>
<dbReference type="EMBL" id="CP031092">
    <property type="protein sequence ID" value="AXF57503.1"/>
    <property type="molecule type" value="Genomic_DNA"/>
</dbReference>
<dbReference type="PANTHER" id="PTHR46268">
    <property type="entry name" value="STRESS RESPONSE PROTEIN NHAX"/>
    <property type="match status" value="1"/>
</dbReference>
<protein>
    <submittedName>
        <fullName evidence="3">Universal stress protein</fullName>
    </submittedName>
</protein>
<dbReference type="SUPFAM" id="SSF52402">
    <property type="entry name" value="Adenine nucleotide alpha hydrolases-like"/>
    <property type="match status" value="1"/>
</dbReference>
<comment type="similarity">
    <text evidence="1">Belongs to the universal stress protein A family.</text>
</comment>
<dbReference type="PANTHER" id="PTHR46268:SF6">
    <property type="entry name" value="UNIVERSAL STRESS PROTEIN UP12"/>
    <property type="match status" value="1"/>
</dbReference>
<dbReference type="PRINTS" id="PR01438">
    <property type="entry name" value="UNVRSLSTRESS"/>
</dbReference>
<evidence type="ECO:0000313" key="4">
    <source>
        <dbReference type="Proteomes" id="UP000252100"/>
    </source>
</evidence>
<reference evidence="3 4" key="1">
    <citation type="journal article" date="2018" name="J. Microbiol.">
        <title>Salicibibacter kimchii gen. nov., sp. nov., a moderately halophilic and alkalitolerant bacterium in the family Bacillaceae, isolated from kimchi.</title>
        <authorList>
            <person name="Jang J.Y."/>
            <person name="Oh Y.J."/>
            <person name="Lim S.K."/>
            <person name="Park H.K."/>
            <person name="Lee C."/>
            <person name="Kim J.Y."/>
            <person name="Lee M.A."/>
            <person name="Choi H.J."/>
        </authorList>
    </citation>
    <scope>NUCLEOTIDE SEQUENCE [LARGE SCALE GENOMIC DNA]</scope>
    <source>
        <strain evidence="3 4">NKC1-1</strain>
    </source>
</reference>
<dbReference type="Pfam" id="PF00582">
    <property type="entry name" value="Usp"/>
    <property type="match status" value="1"/>
</dbReference>
<keyword evidence="4" id="KW-1185">Reference proteome</keyword>
<evidence type="ECO:0000259" key="2">
    <source>
        <dbReference type="Pfam" id="PF00582"/>
    </source>
</evidence>
<dbReference type="KEGG" id="rue:DT065_16935"/>
<dbReference type="CDD" id="cd00293">
    <property type="entry name" value="USP-like"/>
    <property type="match status" value="1"/>
</dbReference>